<dbReference type="OMA" id="WDFFVIA"/>
<reference evidence="1 2" key="1">
    <citation type="journal article" date="2007" name="Science">
        <title>Genomic minimalism in the early diverging intestinal parasite Giardia lamblia.</title>
        <authorList>
            <person name="Morrison H.G."/>
            <person name="McArthur A.G."/>
            <person name="Gillin F.D."/>
            <person name="Aley S.B."/>
            <person name="Adam R.D."/>
            <person name="Olsen G.J."/>
            <person name="Best A.A."/>
            <person name="Cande W.Z."/>
            <person name="Chen F."/>
            <person name="Cipriano M.J."/>
            <person name="Davids B.J."/>
            <person name="Dawson S.C."/>
            <person name="Elmendorf H.G."/>
            <person name="Hehl A.B."/>
            <person name="Holder M.E."/>
            <person name="Huse S.M."/>
            <person name="Kim U.U."/>
            <person name="Lasek-Nesselquist E."/>
            <person name="Manning G."/>
            <person name="Nigam A."/>
            <person name="Nixon J.E."/>
            <person name="Palm D."/>
            <person name="Passamaneck N.E."/>
            <person name="Prabhu A."/>
            <person name="Reich C.I."/>
            <person name="Reiner D.S."/>
            <person name="Samuelson J."/>
            <person name="Svard S.G."/>
            <person name="Sogin M.L."/>
        </authorList>
    </citation>
    <scope>NUCLEOTIDE SEQUENCE [LARGE SCALE GENOMIC DNA]</scope>
    <source>
        <strain evidence="1 2">WB C6</strain>
    </source>
</reference>
<name>A8BFC0_GIAIC</name>
<comment type="caution">
    <text evidence="1">The sequence shown here is derived from an EMBL/GenBank/DDBJ whole genome shotgun (WGS) entry which is preliminary data.</text>
</comment>
<dbReference type="GeneID" id="5700127"/>
<sequence length="218" mass="24801">MREWDFFVIAALYEKVVEWGGTVDTLVSFLANEPIQTNPELGSLAGLFELNLQEYASHERLKEVLESGLSLSEHRKRCMAVLQQAYPTQYDFLSFPPEHLKGLVGVQDEVSTPDADEQTPEECYSTVERMNKDTFEKLWCFPTDGGFSGMYFVSIRVCLQQYRNVMDLLVDIYGATEQGLRADLIGPDDADGIYRSLMSIYARGVHRDQDELIPSLHN</sequence>
<dbReference type="HOGENOM" id="CLU_1268980_0_0_1"/>
<evidence type="ECO:0000313" key="1">
    <source>
        <dbReference type="EMBL" id="KAE8303458.1"/>
    </source>
</evidence>
<dbReference type="Proteomes" id="UP000001548">
    <property type="component" value="Unassembled WGS sequence"/>
</dbReference>
<gene>
    <name evidence="1" type="ORF">GL50803_003559</name>
</gene>
<dbReference type="AlphaFoldDB" id="A8BFC0"/>
<dbReference type="VEuPathDB" id="GiardiaDB:GL50803_3559"/>
<proteinExistence type="predicted"/>
<dbReference type="RefSeq" id="XP_001707239.1">
    <property type="nucleotide sequence ID" value="XM_001707187.1"/>
</dbReference>
<protein>
    <submittedName>
        <fullName evidence="1">Uncharacterized protein</fullName>
    </submittedName>
</protein>
<organism evidence="1 2">
    <name type="scientific">Giardia intestinalis (strain ATCC 50803 / WB clone C6)</name>
    <name type="common">Giardia lamblia</name>
    <dbReference type="NCBI Taxonomy" id="184922"/>
    <lineage>
        <taxon>Eukaryota</taxon>
        <taxon>Metamonada</taxon>
        <taxon>Diplomonadida</taxon>
        <taxon>Hexamitidae</taxon>
        <taxon>Giardiinae</taxon>
        <taxon>Giardia</taxon>
    </lineage>
</organism>
<dbReference type="KEGG" id="gla:GL50803_003559"/>
<keyword evidence="2" id="KW-1185">Reference proteome</keyword>
<dbReference type="EMBL" id="AACB03000002">
    <property type="protein sequence ID" value="KAE8303458.1"/>
    <property type="molecule type" value="Genomic_DNA"/>
</dbReference>
<evidence type="ECO:0000313" key="2">
    <source>
        <dbReference type="Proteomes" id="UP000001548"/>
    </source>
</evidence>
<accession>A8BFC0</accession>